<proteinExistence type="inferred from homology"/>
<dbReference type="PANTHER" id="PTHR43357:SF4">
    <property type="entry name" value="INNER MEMBRANE ABC TRANSPORTER PERMEASE PROTEIN YDCV"/>
    <property type="match status" value="1"/>
</dbReference>
<evidence type="ECO:0000256" key="4">
    <source>
        <dbReference type="ARBA" id="ARBA00022519"/>
    </source>
</evidence>
<feature type="transmembrane region" description="Helical" evidence="8">
    <location>
        <begin position="21"/>
        <end position="39"/>
    </location>
</feature>
<evidence type="ECO:0000256" key="2">
    <source>
        <dbReference type="ARBA" id="ARBA00022448"/>
    </source>
</evidence>
<organism evidence="10 11">
    <name type="scientific">Halomarina rubra</name>
    <dbReference type="NCBI Taxonomy" id="2071873"/>
    <lineage>
        <taxon>Archaea</taxon>
        <taxon>Methanobacteriati</taxon>
        <taxon>Methanobacteriota</taxon>
        <taxon>Stenosarchaea group</taxon>
        <taxon>Halobacteria</taxon>
        <taxon>Halobacteriales</taxon>
        <taxon>Natronomonadaceae</taxon>
        <taxon>Halomarina</taxon>
    </lineage>
</organism>
<feature type="transmembrane region" description="Helical" evidence="8">
    <location>
        <begin position="429"/>
        <end position="454"/>
    </location>
</feature>
<sequence>MSRASGAFERVGLTRERRVRLLATLAVGAFLTAMLYYPVASVLVEAVTVEGAPSLDPLVTVLTDPFYTGAFGSALADPSAIPAGLAAWAANGFSWPGFGLVGFTAWQALLSTVASVALGLPGAYVLARFEFRGRETVRSLTAVPFVLPSIMVAVGFVATFGIDGTLSDAFAAIGLPRFSLLFTLELVVLAHAFYNAPLVVRIVSAAAERLDTRTLEVARASGAPRWRAAWDVLVPQLLPALGTAALLTFVFTFQSFAIVLALGGLQLATVEVWVFDLVQSFDLQEAAALATVEAVVSLSLTYAYLRYEARQARGGSGRTLDRLRFGAASARTRLAVGAYGVVTLVVFALPLVSMVAESVVGPNGFTLRYYEFLVARQTTAASFQTQPLTAVRNSLLFGFGTLALAVPLGVTVSLLTARGGRLVQVGGTLAFVPFAVSGVVLGLGLLQSFVFGTVLFGHRIVLTGAFAIVAAHAVGAYPFVTRSVSPLLARLDPALPEVARAAGASRLRALWDVELPLVMGGVLAGAAFAFAISIGEFDATVILAEGSESYTMPVAVERYLTERSLGPPSAMGTVLLVVTAASFVVIDRLGGAFDG</sequence>
<dbReference type="SUPFAM" id="SSF161098">
    <property type="entry name" value="MetI-like"/>
    <property type="match status" value="2"/>
</dbReference>
<evidence type="ECO:0000313" key="10">
    <source>
        <dbReference type="EMBL" id="MFD1513112.1"/>
    </source>
</evidence>
<comment type="similarity">
    <text evidence="8">Belongs to the binding-protein-dependent transport system permease family.</text>
</comment>
<evidence type="ECO:0000256" key="1">
    <source>
        <dbReference type="ARBA" id="ARBA00004429"/>
    </source>
</evidence>
<keyword evidence="5 8" id="KW-0812">Transmembrane</keyword>
<dbReference type="InterPro" id="IPR000515">
    <property type="entry name" value="MetI-like"/>
</dbReference>
<evidence type="ECO:0000259" key="9">
    <source>
        <dbReference type="PROSITE" id="PS50928"/>
    </source>
</evidence>
<evidence type="ECO:0000256" key="5">
    <source>
        <dbReference type="ARBA" id="ARBA00022692"/>
    </source>
</evidence>
<keyword evidence="7 8" id="KW-0472">Membrane</keyword>
<dbReference type="AlphaFoldDB" id="A0ABD6ATQ5"/>
<accession>A0ABD6ATQ5</accession>
<evidence type="ECO:0000256" key="3">
    <source>
        <dbReference type="ARBA" id="ARBA00022475"/>
    </source>
</evidence>
<feature type="transmembrane region" description="Helical" evidence="8">
    <location>
        <begin position="139"/>
        <end position="162"/>
    </location>
</feature>
<protein>
    <submittedName>
        <fullName evidence="10">ABC transporter permease</fullName>
    </submittedName>
</protein>
<feature type="transmembrane region" description="Helical" evidence="8">
    <location>
        <begin position="334"/>
        <end position="356"/>
    </location>
</feature>
<feature type="transmembrane region" description="Helical" evidence="8">
    <location>
        <begin position="105"/>
        <end position="127"/>
    </location>
</feature>
<feature type="domain" description="ABC transmembrane type-1" evidence="9">
    <location>
        <begin position="391"/>
        <end position="586"/>
    </location>
</feature>
<dbReference type="Proteomes" id="UP001597187">
    <property type="component" value="Unassembled WGS sequence"/>
</dbReference>
<feature type="transmembrane region" description="Helical" evidence="8">
    <location>
        <begin position="460"/>
        <end position="480"/>
    </location>
</feature>
<comment type="caution">
    <text evidence="10">The sequence shown here is derived from an EMBL/GenBank/DDBJ whole genome shotgun (WGS) entry which is preliminary data.</text>
</comment>
<evidence type="ECO:0000256" key="6">
    <source>
        <dbReference type="ARBA" id="ARBA00022989"/>
    </source>
</evidence>
<keyword evidence="4" id="KW-0997">Cell inner membrane</keyword>
<dbReference type="GO" id="GO:0005886">
    <property type="term" value="C:plasma membrane"/>
    <property type="evidence" value="ECO:0007669"/>
    <property type="project" value="UniProtKB-SubCell"/>
</dbReference>
<feature type="domain" description="ABC transmembrane type-1" evidence="9">
    <location>
        <begin position="101"/>
        <end position="304"/>
    </location>
</feature>
<dbReference type="RefSeq" id="WP_379819740.1">
    <property type="nucleotide sequence ID" value="NZ_JALXFV010000003.1"/>
</dbReference>
<dbReference type="Pfam" id="PF00528">
    <property type="entry name" value="BPD_transp_1"/>
    <property type="match status" value="2"/>
</dbReference>
<gene>
    <name evidence="10" type="ORF">ACFSBT_07470</name>
</gene>
<feature type="transmembrane region" description="Helical" evidence="8">
    <location>
        <begin position="244"/>
        <end position="266"/>
    </location>
</feature>
<dbReference type="CDD" id="cd06261">
    <property type="entry name" value="TM_PBP2"/>
    <property type="match status" value="2"/>
</dbReference>
<reference evidence="10 11" key="1">
    <citation type="journal article" date="2019" name="Int. J. Syst. Evol. Microbiol.">
        <title>The Global Catalogue of Microorganisms (GCM) 10K type strain sequencing project: providing services to taxonomists for standard genome sequencing and annotation.</title>
        <authorList>
            <consortium name="The Broad Institute Genomics Platform"/>
            <consortium name="The Broad Institute Genome Sequencing Center for Infectious Disease"/>
            <person name="Wu L."/>
            <person name="Ma J."/>
        </authorList>
    </citation>
    <scope>NUCLEOTIDE SEQUENCE [LARGE SCALE GENOMIC DNA]</scope>
    <source>
        <strain evidence="10 11">CGMCC 1.12563</strain>
    </source>
</reference>
<dbReference type="PROSITE" id="PS50928">
    <property type="entry name" value="ABC_TM1"/>
    <property type="match status" value="2"/>
</dbReference>
<name>A0ABD6ATQ5_9EURY</name>
<feature type="transmembrane region" description="Helical" evidence="8">
    <location>
        <begin position="286"/>
        <end position="305"/>
    </location>
</feature>
<dbReference type="InterPro" id="IPR035906">
    <property type="entry name" value="MetI-like_sf"/>
</dbReference>
<evidence type="ECO:0000313" key="11">
    <source>
        <dbReference type="Proteomes" id="UP001597187"/>
    </source>
</evidence>
<keyword evidence="6 8" id="KW-1133">Transmembrane helix</keyword>
<comment type="subcellular location">
    <subcellularLocation>
        <location evidence="1">Cell inner membrane</location>
        <topology evidence="1">Multi-pass membrane protein</topology>
    </subcellularLocation>
    <subcellularLocation>
        <location evidence="8">Cell membrane</location>
        <topology evidence="8">Multi-pass membrane protein</topology>
    </subcellularLocation>
</comment>
<keyword evidence="11" id="KW-1185">Reference proteome</keyword>
<feature type="transmembrane region" description="Helical" evidence="8">
    <location>
        <begin position="515"/>
        <end position="534"/>
    </location>
</feature>
<keyword evidence="3" id="KW-1003">Cell membrane</keyword>
<evidence type="ECO:0000256" key="8">
    <source>
        <dbReference type="RuleBase" id="RU363032"/>
    </source>
</evidence>
<feature type="transmembrane region" description="Helical" evidence="8">
    <location>
        <begin position="174"/>
        <end position="194"/>
    </location>
</feature>
<feature type="transmembrane region" description="Helical" evidence="8">
    <location>
        <begin position="569"/>
        <end position="586"/>
    </location>
</feature>
<dbReference type="EMBL" id="JBHUDC010000003">
    <property type="protein sequence ID" value="MFD1513112.1"/>
    <property type="molecule type" value="Genomic_DNA"/>
</dbReference>
<keyword evidence="2 8" id="KW-0813">Transport</keyword>
<evidence type="ECO:0000256" key="7">
    <source>
        <dbReference type="ARBA" id="ARBA00023136"/>
    </source>
</evidence>
<dbReference type="PANTHER" id="PTHR43357">
    <property type="entry name" value="INNER MEMBRANE ABC TRANSPORTER PERMEASE PROTEIN YDCV"/>
    <property type="match status" value="1"/>
</dbReference>
<dbReference type="Gene3D" id="1.10.3720.10">
    <property type="entry name" value="MetI-like"/>
    <property type="match status" value="2"/>
</dbReference>
<feature type="transmembrane region" description="Helical" evidence="8">
    <location>
        <begin position="395"/>
        <end position="417"/>
    </location>
</feature>